<dbReference type="InterPro" id="IPR011904">
    <property type="entry name" value="Ac_CoA_lig"/>
</dbReference>
<keyword evidence="6" id="KW-0479">Metal-binding</keyword>
<evidence type="ECO:0000256" key="3">
    <source>
        <dbReference type="ARBA" id="ARBA00022741"/>
    </source>
</evidence>
<dbReference type="Pfam" id="PF00501">
    <property type="entry name" value="AMP-binding"/>
    <property type="match status" value="1"/>
</dbReference>
<feature type="modified residue" description="N6-acetyllysine" evidence="6">
    <location>
        <position position="620"/>
    </location>
</feature>
<dbReference type="SUPFAM" id="SSF56801">
    <property type="entry name" value="Acetyl-CoA synthetase-like"/>
    <property type="match status" value="1"/>
</dbReference>
<keyword evidence="4 6" id="KW-0067">ATP-binding</keyword>
<protein>
    <recommendedName>
        <fullName evidence="6">Acetyl-coenzyme A synthetase</fullName>
        <shortName evidence="6">AcCoA synthetase</shortName>
        <shortName evidence="6">Acs</shortName>
        <ecNumber evidence="6">6.2.1.1</ecNumber>
    </recommendedName>
    <alternativeName>
        <fullName evidence="6">Acetate--CoA ligase</fullName>
    </alternativeName>
    <alternativeName>
        <fullName evidence="6">Acyl-activating enzyme</fullName>
    </alternativeName>
</protein>
<comment type="function">
    <text evidence="6">Catalyzes the conversion of acetate into acetyl-CoA (AcCoA), an essential intermediate at the junction of anabolic and catabolic pathways. AcsA undergoes a two-step reaction. In the first half reaction, AcsA combines acetate with ATP to form acetyl-adenylate (AcAMP) intermediate. In the second half reaction, it can then transfer the acetyl group from AcAMP to the sulfhydryl group of CoA, forming the product AcCoA.</text>
</comment>
<sequence length="654" mass="71965">MTETHAEVQSSYPPAPEFAENANATAALYDAAEADRLAFWADQANKLSWDTPFDEVLDWSEAPFAKWFVGGKLNVAYNCVDRHVEAGNGDRVAIHWEGEPVGDARDITYSQLKDEVCQAANTLAELGLRSGDRVAIYMPMVPEAIIAMLACARLGAMHSVVFAGFSASALKARIEDAEAKLVITSDGQFRRGKAASLKAGVDEAIEGLGDNSPVEHVLVVRRTGIDVPWTEGRDLWWDETVPKASTDHEPEAFDSEHPLFLLYTSGTTGKPKGIMHTSGGYLTQAAYTVYNVFDVKPDSDVYWCTADIGWVTGHTYIVYGPLANGVTQVVYEGTPASPDEHRHFQVIEKYGVTIYYTAPTVVRTFMKWGRELAFEHDLSSVRLLGSVGEPINPEAWRWYRLVFGSDKTPVVDTWWQTETGAAMISPLPGVTDCKPGSAMRPLPGISAKIVDDDGKDLEPSPDHGEHVTGYLVLDKPWPAMLRGIWGDPERFKETYWSRFAEQGWYFAGDGARYGSDGEIWVLGRIDDVMNISGHRISTAEVESALVGHSGVAEAAVVGATDEHTGQAICAFVILKSHHAEMSHEQMVDELRSEVAKEISPIAKPREIHVVPELPKTRSGKIMRRLLRDVAEGRELGDTSTLVDPSVFEAIRESK</sequence>
<feature type="domain" description="AMP-dependent synthetase/ligase" evidence="7">
    <location>
        <begin position="86"/>
        <end position="484"/>
    </location>
</feature>
<dbReference type="Gene3D" id="3.40.50.12780">
    <property type="entry name" value="N-terminal domain of ligase-like"/>
    <property type="match status" value="1"/>
</dbReference>
<evidence type="ECO:0000259" key="8">
    <source>
        <dbReference type="Pfam" id="PF13193"/>
    </source>
</evidence>
<feature type="binding site" evidence="6">
    <location>
        <position position="312"/>
    </location>
    <ligand>
        <name>CoA</name>
        <dbReference type="ChEBI" id="CHEBI:57287"/>
    </ligand>
</feature>
<evidence type="ECO:0000256" key="1">
    <source>
        <dbReference type="ARBA" id="ARBA00006432"/>
    </source>
</evidence>
<dbReference type="Gene3D" id="3.30.300.30">
    <property type="match status" value="1"/>
</dbReference>
<dbReference type="InterPro" id="IPR032387">
    <property type="entry name" value="ACAS_N"/>
</dbReference>
<dbReference type="GO" id="GO:0046872">
    <property type="term" value="F:metal ion binding"/>
    <property type="evidence" value="ECO:0007669"/>
    <property type="project" value="UniProtKB-KW"/>
</dbReference>
<comment type="caution">
    <text evidence="10">The sequence shown here is derived from an EMBL/GenBank/DDBJ whole genome shotgun (WGS) entry which is preliminary data.</text>
</comment>
<evidence type="ECO:0000313" key="10">
    <source>
        <dbReference type="EMBL" id="GFG99727.1"/>
    </source>
</evidence>
<keyword evidence="5 6" id="KW-0007">Acetylation</keyword>
<reference evidence="10 11" key="1">
    <citation type="journal article" date="2019" name="Emerg. Microbes Infect.">
        <title>Comprehensive subspecies identification of 175 nontuberculous mycobacteria species based on 7547 genomic profiles.</title>
        <authorList>
            <person name="Matsumoto Y."/>
            <person name="Kinjo T."/>
            <person name="Motooka D."/>
            <person name="Nabeya D."/>
            <person name="Jung N."/>
            <person name="Uechi K."/>
            <person name="Horii T."/>
            <person name="Iida T."/>
            <person name="Fujita J."/>
            <person name="Nakamura S."/>
        </authorList>
    </citation>
    <scope>NUCLEOTIDE SEQUENCE [LARGE SCALE GENOMIC DNA]</scope>
    <source>
        <strain evidence="10 11">JCM 30996</strain>
    </source>
</reference>
<feature type="binding site" evidence="6">
    <location>
        <position position="524"/>
    </location>
    <ligand>
        <name>ATP</name>
        <dbReference type="ChEBI" id="CHEBI:30616"/>
    </ligand>
</feature>
<evidence type="ECO:0000256" key="4">
    <source>
        <dbReference type="ARBA" id="ARBA00022840"/>
    </source>
</evidence>
<dbReference type="Proteomes" id="UP000465304">
    <property type="component" value="Unassembled WGS sequence"/>
</dbReference>
<dbReference type="GO" id="GO:0003987">
    <property type="term" value="F:acetate-CoA ligase activity"/>
    <property type="evidence" value="ECO:0007669"/>
    <property type="project" value="UniProtKB-UniRule"/>
</dbReference>
<keyword evidence="6" id="KW-0460">Magnesium</keyword>
<feature type="domain" description="AMP-binding enzyme C-terminal" evidence="8">
    <location>
        <begin position="540"/>
        <end position="620"/>
    </location>
</feature>
<dbReference type="GO" id="GO:0005829">
    <property type="term" value="C:cytosol"/>
    <property type="evidence" value="ECO:0007669"/>
    <property type="project" value="TreeGrafter"/>
</dbReference>
<dbReference type="PROSITE" id="PS00455">
    <property type="entry name" value="AMP_BINDING"/>
    <property type="match status" value="1"/>
</dbReference>
<dbReference type="InterPro" id="IPR042099">
    <property type="entry name" value="ANL_N_sf"/>
</dbReference>
<evidence type="ECO:0000259" key="9">
    <source>
        <dbReference type="Pfam" id="PF16177"/>
    </source>
</evidence>
<dbReference type="RefSeq" id="WP_163886494.1">
    <property type="nucleotide sequence ID" value="NZ_BLLB01000002.1"/>
</dbReference>
<accession>A0A7I9ZGK2</accession>
<dbReference type="FunFam" id="3.40.50.12780:FF:000001">
    <property type="entry name" value="Acetyl-coenzyme A synthetase"/>
    <property type="match status" value="1"/>
</dbReference>
<evidence type="ECO:0000256" key="2">
    <source>
        <dbReference type="ARBA" id="ARBA00022598"/>
    </source>
</evidence>
<feature type="binding site" evidence="6">
    <location>
        <position position="532"/>
    </location>
    <ligand>
        <name>CoA</name>
        <dbReference type="ChEBI" id="CHEBI:57287"/>
    </ligand>
</feature>
<dbReference type="NCBIfam" id="NF001208">
    <property type="entry name" value="PRK00174.1"/>
    <property type="match status" value="1"/>
</dbReference>
<comment type="cofactor">
    <cofactor evidence="6">
        <name>Mg(2+)</name>
        <dbReference type="ChEBI" id="CHEBI:18420"/>
    </cofactor>
</comment>
<dbReference type="InterPro" id="IPR025110">
    <property type="entry name" value="AMP-bd_C"/>
</dbReference>
<evidence type="ECO:0000256" key="5">
    <source>
        <dbReference type="ARBA" id="ARBA00022990"/>
    </source>
</evidence>
<feature type="binding site" evidence="6">
    <location>
        <begin position="190"/>
        <end position="193"/>
    </location>
    <ligand>
        <name>CoA</name>
        <dbReference type="ChEBI" id="CHEBI:57287"/>
    </ligand>
</feature>
<keyword evidence="2 6" id="KW-0436">Ligase</keyword>
<dbReference type="InterPro" id="IPR045851">
    <property type="entry name" value="AMP-bd_C_sf"/>
</dbReference>
<comment type="similarity">
    <text evidence="1 6">Belongs to the ATP-dependent AMP-binding enzyme family.</text>
</comment>
<dbReference type="InterPro" id="IPR020845">
    <property type="entry name" value="AMP-binding_CS"/>
</dbReference>
<dbReference type="PANTHER" id="PTHR24095">
    <property type="entry name" value="ACETYL-COENZYME A SYNTHETASE"/>
    <property type="match status" value="1"/>
</dbReference>
<evidence type="ECO:0000313" key="11">
    <source>
        <dbReference type="Proteomes" id="UP000465304"/>
    </source>
</evidence>
<dbReference type="PANTHER" id="PTHR24095:SF14">
    <property type="entry name" value="ACETYL-COENZYME A SYNTHETASE 1"/>
    <property type="match status" value="1"/>
</dbReference>
<evidence type="ECO:0000256" key="6">
    <source>
        <dbReference type="HAMAP-Rule" id="MF_01123"/>
    </source>
</evidence>
<feature type="domain" description="Acetyl-coenzyme A synthetase N-terminal" evidence="9">
    <location>
        <begin position="26"/>
        <end position="79"/>
    </location>
</feature>
<dbReference type="NCBIfam" id="TIGR02188">
    <property type="entry name" value="Ac_CoA_lig_AcsA"/>
    <property type="match status" value="1"/>
</dbReference>
<dbReference type="EMBL" id="BLLB01000002">
    <property type="protein sequence ID" value="GFG99727.1"/>
    <property type="molecule type" value="Genomic_DNA"/>
</dbReference>
<feature type="binding site" evidence="6">
    <location>
        <position position="551"/>
    </location>
    <ligand>
        <name>Mg(2+)</name>
        <dbReference type="ChEBI" id="CHEBI:18420"/>
    </ligand>
</feature>
<comment type="caution">
    <text evidence="6">Lacks conserved residue(s) required for the propagation of feature annotation.</text>
</comment>
<comment type="catalytic activity">
    <reaction evidence="6">
        <text>acetate + ATP + CoA = acetyl-CoA + AMP + diphosphate</text>
        <dbReference type="Rhea" id="RHEA:23176"/>
        <dbReference type="ChEBI" id="CHEBI:30089"/>
        <dbReference type="ChEBI" id="CHEBI:30616"/>
        <dbReference type="ChEBI" id="CHEBI:33019"/>
        <dbReference type="ChEBI" id="CHEBI:57287"/>
        <dbReference type="ChEBI" id="CHEBI:57288"/>
        <dbReference type="ChEBI" id="CHEBI:456215"/>
        <dbReference type="EC" id="6.2.1.1"/>
    </reaction>
</comment>
<dbReference type="Pfam" id="PF13193">
    <property type="entry name" value="AMP-binding_C"/>
    <property type="match status" value="1"/>
</dbReference>
<evidence type="ECO:0000259" key="7">
    <source>
        <dbReference type="Pfam" id="PF00501"/>
    </source>
</evidence>
<dbReference type="GO" id="GO:0019427">
    <property type="term" value="P:acetyl-CoA biosynthetic process from acetate"/>
    <property type="evidence" value="ECO:0007669"/>
    <property type="project" value="UniProtKB-UniRule"/>
</dbReference>
<keyword evidence="3 6" id="KW-0547">Nucleotide-binding</keyword>
<keyword evidence="11" id="KW-1185">Reference proteome</keyword>
<proteinExistence type="inferred from homology"/>
<dbReference type="Pfam" id="PF16177">
    <property type="entry name" value="ACAS_N"/>
    <property type="match status" value="1"/>
</dbReference>
<dbReference type="InterPro" id="IPR000873">
    <property type="entry name" value="AMP-dep_synth/lig_dom"/>
</dbReference>
<dbReference type="GO" id="GO:0005524">
    <property type="term" value="F:ATP binding"/>
    <property type="evidence" value="ECO:0007669"/>
    <property type="project" value="UniProtKB-KW"/>
</dbReference>
<feature type="binding site" evidence="6">
    <location>
        <position position="535"/>
    </location>
    <ligand>
        <name>ATP</name>
        <dbReference type="ChEBI" id="CHEBI:30616"/>
    </ligand>
</feature>
<gene>
    <name evidence="6" type="primary">acsA</name>
    <name evidence="10" type="ORF">MHIP_02110</name>
</gene>
<dbReference type="HAMAP" id="MF_01123">
    <property type="entry name" value="Ac_CoA_synth"/>
    <property type="match status" value="1"/>
</dbReference>
<dbReference type="AlphaFoldDB" id="A0A7I9ZGK2"/>
<feature type="binding site" evidence="6">
    <location>
        <position position="548"/>
    </location>
    <ligand>
        <name>Mg(2+)</name>
        <dbReference type="ChEBI" id="CHEBI:18420"/>
    </ligand>
</feature>
<feature type="binding site" evidence="6">
    <location>
        <position position="509"/>
    </location>
    <ligand>
        <name>ATP</name>
        <dbReference type="ChEBI" id="CHEBI:30616"/>
    </ligand>
</feature>
<comment type="PTM">
    <text evidence="6">Acetylated. Deacetylation by the SIR2-homolog deacetylase activates the enzyme.</text>
</comment>
<feature type="binding site" evidence="6">
    <location>
        <begin position="412"/>
        <end position="417"/>
    </location>
    <ligand>
        <name>ATP</name>
        <dbReference type="ChEBI" id="CHEBI:30616"/>
    </ligand>
</feature>
<feature type="binding site" evidence="6">
    <location>
        <position position="546"/>
    </location>
    <ligand>
        <name>Mg(2+)</name>
        <dbReference type="ChEBI" id="CHEBI:18420"/>
    </ligand>
</feature>
<name>A0A7I9ZGK2_9MYCO</name>
<dbReference type="GO" id="GO:0016208">
    <property type="term" value="F:AMP binding"/>
    <property type="evidence" value="ECO:0007669"/>
    <property type="project" value="InterPro"/>
</dbReference>
<organism evidence="10 11">
    <name type="scientific">Mycolicibacterium hippocampi</name>
    <dbReference type="NCBI Taxonomy" id="659824"/>
    <lineage>
        <taxon>Bacteria</taxon>
        <taxon>Bacillati</taxon>
        <taxon>Actinomycetota</taxon>
        <taxon>Actinomycetes</taxon>
        <taxon>Mycobacteriales</taxon>
        <taxon>Mycobacteriaceae</taxon>
        <taxon>Mycolicibacterium</taxon>
    </lineage>
</organism>
<feature type="binding site" evidence="6">
    <location>
        <begin position="388"/>
        <end position="390"/>
    </location>
    <ligand>
        <name>ATP</name>
        <dbReference type="ChEBI" id="CHEBI:30616"/>
    </ligand>
</feature>
<dbReference type="CDD" id="cd05966">
    <property type="entry name" value="ACS"/>
    <property type="match status" value="1"/>
</dbReference>
<dbReference type="EC" id="6.2.1.1" evidence="6"/>